<accession>A0A0N4ZPM6</accession>
<keyword evidence="1" id="KW-0175">Coiled coil</keyword>
<proteinExistence type="predicted"/>
<protein>
    <submittedName>
        <fullName evidence="3">Importin N-terminal domain-containing protein</fullName>
    </submittedName>
</protein>
<evidence type="ECO:0000313" key="3">
    <source>
        <dbReference type="WBParaSite" id="PTRK_0001048400.1"/>
    </source>
</evidence>
<dbReference type="AlphaFoldDB" id="A0A0N4ZPM6"/>
<keyword evidence="2" id="KW-1185">Reference proteome</keyword>
<reference evidence="3" key="1">
    <citation type="submission" date="2017-02" db="UniProtKB">
        <authorList>
            <consortium name="WormBaseParasite"/>
        </authorList>
    </citation>
    <scope>IDENTIFICATION</scope>
</reference>
<dbReference type="WBParaSite" id="PTRK_0001048400.1">
    <property type="protein sequence ID" value="PTRK_0001048400.1"/>
    <property type="gene ID" value="PTRK_0001048400"/>
</dbReference>
<sequence>MNINEEKNKIKELLDSLQLLASEGEIPVQAFSMLMKKSNSYIICEQLHHKWLSDSLFAEIAAKIIGHLHNMDKRDVALSSGCLALVINDYKNWNSIRKKSRLMFRNSVRAIIELYPVYAKIDPCISQSMIVPMFHSLHLLIDLEPIEDDIMCLTELMIKFGDLFSEINSIECDKLVIKLRKMLCRDDLCLTRKCKYMMLQVMDFWTYSWDKRVIPDCLIEFHNEYDNNNKNDKEKIKEEEVMIKNIEDKREEIKVILTKEKECSLENEVIALLLNNENQETEL</sequence>
<feature type="coiled-coil region" evidence="1">
    <location>
        <begin position="229"/>
        <end position="256"/>
    </location>
</feature>
<evidence type="ECO:0000256" key="1">
    <source>
        <dbReference type="SAM" id="Coils"/>
    </source>
</evidence>
<organism evidence="2 3">
    <name type="scientific">Parastrongyloides trichosuri</name>
    <name type="common">Possum-specific nematode worm</name>
    <dbReference type="NCBI Taxonomy" id="131310"/>
    <lineage>
        <taxon>Eukaryota</taxon>
        <taxon>Metazoa</taxon>
        <taxon>Ecdysozoa</taxon>
        <taxon>Nematoda</taxon>
        <taxon>Chromadorea</taxon>
        <taxon>Rhabditida</taxon>
        <taxon>Tylenchina</taxon>
        <taxon>Panagrolaimomorpha</taxon>
        <taxon>Strongyloidoidea</taxon>
        <taxon>Strongyloididae</taxon>
        <taxon>Parastrongyloides</taxon>
    </lineage>
</organism>
<name>A0A0N4ZPM6_PARTI</name>
<dbReference type="Proteomes" id="UP000038045">
    <property type="component" value="Unplaced"/>
</dbReference>
<dbReference type="Gene3D" id="1.25.40.180">
    <property type="match status" value="1"/>
</dbReference>
<evidence type="ECO:0000313" key="2">
    <source>
        <dbReference type="Proteomes" id="UP000038045"/>
    </source>
</evidence>